<dbReference type="Proteomes" id="UP000477911">
    <property type="component" value="Unassembled WGS sequence"/>
</dbReference>
<evidence type="ECO:0000256" key="3">
    <source>
        <dbReference type="SAM" id="SignalP"/>
    </source>
</evidence>
<organism evidence="5 6">
    <name type="scientific">Pseudooceanicola albus</name>
    <dbReference type="NCBI Taxonomy" id="2692189"/>
    <lineage>
        <taxon>Bacteria</taxon>
        <taxon>Pseudomonadati</taxon>
        <taxon>Pseudomonadota</taxon>
        <taxon>Alphaproteobacteria</taxon>
        <taxon>Rhodobacterales</taxon>
        <taxon>Paracoccaceae</taxon>
        <taxon>Pseudooceanicola</taxon>
    </lineage>
</organism>
<dbReference type="SUPFAM" id="SSF111369">
    <property type="entry name" value="HlyD-like secretion proteins"/>
    <property type="match status" value="1"/>
</dbReference>
<keyword evidence="6" id="KW-1185">Reference proteome</keyword>
<name>A0A6L7G1T5_9RHOB</name>
<sequence>MRTLLTATALCALALAAPCAVLAGDALPVQLVPVKTVTPLRDFRLSGTIEALESYSAGFRDGGRVISVSVDVGDVVHAGEEIARIDPKQAEASLRSAQAALQAAEASLVQARQARDRAQGLLERGSGTQADLDSATESYLTAKGSRDQAQAQLAAARRTEEDTVLRAVEDAVVTERSAEPGQVVSAGTAIVTLAGVSGREAVFLAPDMEDLDQALGARVSIRPVTGDSSQAVTATVSEISPVVADNGTVTTKARIDEDSARTLTIGEAVEGMLTFPLPPEITVPWTALTSTAEGPAVWVVGADNTVSLRAITISAFTDDSILVASGLKDGEVVVGQGAQGLYPGRTVAGQEVQP</sequence>
<dbReference type="EMBL" id="WUMU01000007">
    <property type="protein sequence ID" value="MXN18035.1"/>
    <property type="molecule type" value="Genomic_DNA"/>
</dbReference>
<evidence type="ECO:0000313" key="5">
    <source>
        <dbReference type="EMBL" id="MXN18035.1"/>
    </source>
</evidence>
<dbReference type="Gene3D" id="2.40.50.100">
    <property type="match status" value="1"/>
</dbReference>
<dbReference type="Gene3D" id="2.40.420.20">
    <property type="match status" value="1"/>
</dbReference>
<dbReference type="PANTHER" id="PTHR30469:SF38">
    <property type="entry name" value="HLYD FAMILY SECRETION PROTEIN"/>
    <property type="match status" value="1"/>
</dbReference>
<feature type="domain" description="Multidrug resistance protein MdtA-like C-terminal permuted SH3" evidence="4">
    <location>
        <begin position="281"/>
        <end position="339"/>
    </location>
</feature>
<dbReference type="NCBIfam" id="TIGR01730">
    <property type="entry name" value="RND_mfp"/>
    <property type="match status" value="1"/>
</dbReference>
<proteinExistence type="inferred from homology"/>
<keyword evidence="2" id="KW-0175">Coiled coil</keyword>
<evidence type="ECO:0000313" key="6">
    <source>
        <dbReference type="Proteomes" id="UP000477911"/>
    </source>
</evidence>
<accession>A0A6L7G1T5</accession>
<dbReference type="GO" id="GO:0015562">
    <property type="term" value="F:efflux transmembrane transporter activity"/>
    <property type="evidence" value="ECO:0007669"/>
    <property type="project" value="TreeGrafter"/>
</dbReference>
<gene>
    <name evidence="5" type="ORF">GR170_09325</name>
</gene>
<evidence type="ECO:0000256" key="2">
    <source>
        <dbReference type="SAM" id="Coils"/>
    </source>
</evidence>
<comment type="caution">
    <text evidence="5">The sequence shown here is derived from an EMBL/GenBank/DDBJ whole genome shotgun (WGS) entry which is preliminary data.</text>
</comment>
<dbReference type="RefSeq" id="WP_160893972.1">
    <property type="nucleotide sequence ID" value="NZ_WUMU01000007.1"/>
</dbReference>
<dbReference type="Gene3D" id="1.10.287.470">
    <property type="entry name" value="Helix hairpin bin"/>
    <property type="match status" value="1"/>
</dbReference>
<dbReference type="InterPro" id="IPR058627">
    <property type="entry name" value="MdtA-like_C"/>
</dbReference>
<evidence type="ECO:0000256" key="1">
    <source>
        <dbReference type="ARBA" id="ARBA00009477"/>
    </source>
</evidence>
<dbReference type="Gene3D" id="2.40.30.170">
    <property type="match status" value="1"/>
</dbReference>
<dbReference type="Pfam" id="PF25967">
    <property type="entry name" value="RND-MFP_C"/>
    <property type="match status" value="1"/>
</dbReference>
<dbReference type="InterPro" id="IPR006143">
    <property type="entry name" value="RND_pump_MFP"/>
</dbReference>
<reference evidence="5 6" key="1">
    <citation type="submission" date="2019-12" db="EMBL/GenBank/DDBJ databases">
        <authorList>
            <person name="Li M."/>
        </authorList>
    </citation>
    <scope>NUCLEOTIDE SEQUENCE [LARGE SCALE GENOMIC DNA]</scope>
    <source>
        <strain evidence="5 6">GBMRC 2024</strain>
    </source>
</reference>
<dbReference type="GO" id="GO:1990281">
    <property type="term" value="C:efflux pump complex"/>
    <property type="evidence" value="ECO:0007669"/>
    <property type="project" value="TreeGrafter"/>
</dbReference>
<keyword evidence="3" id="KW-0732">Signal</keyword>
<comment type="similarity">
    <text evidence="1">Belongs to the membrane fusion protein (MFP) (TC 8.A.1) family.</text>
</comment>
<evidence type="ECO:0000259" key="4">
    <source>
        <dbReference type="Pfam" id="PF25967"/>
    </source>
</evidence>
<feature type="chain" id="PRO_5027121588" evidence="3">
    <location>
        <begin position="24"/>
        <end position="354"/>
    </location>
</feature>
<protein>
    <submittedName>
        <fullName evidence="5">Efflux RND transporter periplasmic adaptor subunit</fullName>
    </submittedName>
</protein>
<feature type="coiled-coil region" evidence="2">
    <location>
        <begin position="94"/>
        <end position="121"/>
    </location>
</feature>
<dbReference type="PANTHER" id="PTHR30469">
    <property type="entry name" value="MULTIDRUG RESISTANCE PROTEIN MDTA"/>
    <property type="match status" value="1"/>
</dbReference>
<dbReference type="AlphaFoldDB" id="A0A6L7G1T5"/>
<feature type="signal peptide" evidence="3">
    <location>
        <begin position="1"/>
        <end position="23"/>
    </location>
</feature>